<keyword evidence="2" id="KW-0378">Hydrolase</keyword>
<evidence type="ECO:0000259" key="4">
    <source>
        <dbReference type="SMART" id="SM00797"/>
    </source>
</evidence>
<dbReference type="Gene3D" id="2.40.100.10">
    <property type="entry name" value="Cyclophilin-like"/>
    <property type="match status" value="1"/>
</dbReference>
<comment type="caution">
    <text evidence="5">The sequence shown here is derived from an EMBL/GenBank/DDBJ whole genome shotgun (WGS) entry which is preliminary data.</text>
</comment>
<evidence type="ECO:0000256" key="1">
    <source>
        <dbReference type="ARBA" id="ARBA00022741"/>
    </source>
</evidence>
<dbReference type="Pfam" id="PF02626">
    <property type="entry name" value="CT_A_B"/>
    <property type="match status" value="1"/>
</dbReference>
<dbReference type="InterPro" id="IPR003778">
    <property type="entry name" value="CT_A_B"/>
</dbReference>
<sequence>MNEQACFKVLKAGFQASIQDAGRFGYQQFGLATSGALDSVSYDWANKLLGNPENAAVLEIPYGHVSLEVNAPTRIVITGANLGATCNGEPILRYQPLQIHEGDKIDFHQAQTLDGVRTYLAVDGGFQTEAFWGSRSVNFREGIGRAIEIGDCLPFTPSTQEKDTPYFPQSELMEYLEFGDVVTLRLLPAHQLYEFDETQRQAFFKQTFEASNEFDRTACRLIAEQEIKPPYTQMVSQGMTPGTVQIPPSGHPIIMLKEHPTIGGYPKIGTIISKDLAKLAQSQPRQRIQFKLVLGLIT</sequence>
<keyword evidence="3" id="KW-0067">ATP-binding</keyword>
<dbReference type="GO" id="GO:0005524">
    <property type="term" value="F:ATP binding"/>
    <property type="evidence" value="ECO:0007669"/>
    <property type="project" value="UniProtKB-KW"/>
</dbReference>
<dbReference type="EMBL" id="JMIU01000001">
    <property type="protein sequence ID" value="KDN96280.1"/>
    <property type="molecule type" value="Genomic_DNA"/>
</dbReference>
<dbReference type="Proteomes" id="UP000027341">
    <property type="component" value="Unassembled WGS sequence"/>
</dbReference>
<organism evidence="5 6">
    <name type="scientific">Hydrogenovibrio marinus</name>
    <dbReference type="NCBI Taxonomy" id="28885"/>
    <lineage>
        <taxon>Bacteria</taxon>
        <taxon>Pseudomonadati</taxon>
        <taxon>Pseudomonadota</taxon>
        <taxon>Gammaproteobacteria</taxon>
        <taxon>Thiotrichales</taxon>
        <taxon>Piscirickettsiaceae</taxon>
        <taxon>Hydrogenovibrio</taxon>
    </lineage>
</organism>
<gene>
    <name evidence="5" type="ORF">EI16_08360</name>
</gene>
<dbReference type="InterPro" id="IPR052708">
    <property type="entry name" value="PxpC"/>
</dbReference>
<dbReference type="RefSeq" id="WP_029912126.1">
    <property type="nucleotide sequence ID" value="NZ_AP020335.1"/>
</dbReference>
<dbReference type="SMART" id="SM00797">
    <property type="entry name" value="AHS2"/>
    <property type="match status" value="1"/>
</dbReference>
<dbReference type="SUPFAM" id="SSF50891">
    <property type="entry name" value="Cyclophilin-like"/>
    <property type="match status" value="1"/>
</dbReference>
<dbReference type="STRING" id="28885.EI16_08360"/>
<keyword evidence="1" id="KW-0547">Nucleotide-binding</keyword>
<dbReference type="InterPro" id="IPR029000">
    <property type="entry name" value="Cyclophilin-like_dom_sf"/>
</dbReference>
<evidence type="ECO:0000313" key="5">
    <source>
        <dbReference type="EMBL" id="KDN96280.1"/>
    </source>
</evidence>
<dbReference type="PANTHER" id="PTHR43309">
    <property type="entry name" value="5-OXOPROLINASE SUBUNIT C"/>
    <property type="match status" value="1"/>
</dbReference>
<reference evidence="5 6" key="1">
    <citation type="submission" date="2014-04" db="EMBL/GenBank/DDBJ databases">
        <title>Draft genome sequence of Hydrogenovibrio marinus MH-110, a model organism for aerobic H2 metabolism.</title>
        <authorList>
            <person name="Cha H.J."/>
            <person name="Jo B.H."/>
            <person name="Hwang B.H."/>
        </authorList>
    </citation>
    <scope>NUCLEOTIDE SEQUENCE [LARGE SCALE GENOMIC DNA]</scope>
    <source>
        <strain evidence="5 6">MH-110</strain>
    </source>
</reference>
<dbReference type="PANTHER" id="PTHR43309:SF4">
    <property type="entry name" value="CARBOXYLTRANSFERASE DOMAIN-CONTAINING PROTEIN"/>
    <property type="match status" value="1"/>
</dbReference>
<proteinExistence type="predicted"/>
<accession>A0A067A1R1</accession>
<evidence type="ECO:0000313" key="6">
    <source>
        <dbReference type="Proteomes" id="UP000027341"/>
    </source>
</evidence>
<feature type="domain" description="Carboxyltransferase" evidence="4">
    <location>
        <begin position="28"/>
        <end position="298"/>
    </location>
</feature>
<dbReference type="AlphaFoldDB" id="A0A067A1R1"/>
<keyword evidence="6" id="KW-1185">Reference proteome</keyword>
<evidence type="ECO:0000256" key="2">
    <source>
        <dbReference type="ARBA" id="ARBA00022801"/>
    </source>
</evidence>
<dbReference type="GO" id="GO:0016787">
    <property type="term" value="F:hydrolase activity"/>
    <property type="evidence" value="ECO:0007669"/>
    <property type="project" value="UniProtKB-KW"/>
</dbReference>
<protein>
    <recommendedName>
        <fullName evidence="4">Carboxyltransferase domain-containing protein</fullName>
    </recommendedName>
</protein>
<name>A0A067A1R1_HYDMR</name>
<evidence type="ECO:0000256" key="3">
    <source>
        <dbReference type="ARBA" id="ARBA00022840"/>
    </source>
</evidence>